<evidence type="ECO:0000313" key="3">
    <source>
        <dbReference type="Proteomes" id="UP001054945"/>
    </source>
</evidence>
<proteinExistence type="predicted"/>
<feature type="compositionally biased region" description="Polar residues" evidence="1">
    <location>
        <begin position="58"/>
        <end position="79"/>
    </location>
</feature>
<name>A0AAV4QUH1_CAEEX</name>
<dbReference type="EMBL" id="BPLR01006635">
    <property type="protein sequence ID" value="GIY11328.1"/>
    <property type="molecule type" value="Genomic_DNA"/>
</dbReference>
<reference evidence="2 3" key="1">
    <citation type="submission" date="2021-06" db="EMBL/GenBank/DDBJ databases">
        <title>Caerostris extrusa draft genome.</title>
        <authorList>
            <person name="Kono N."/>
            <person name="Arakawa K."/>
        </authorList>
    </citation>
    <scope>NUCLEOTIDE SEQUENCE [LARGE SCALE GENOMIC DNA]</scope>
</reference>
<feature type="region of interest" description="Disordered" evidence="1">
    <location>
        <begin position="39"/>
        <end position="79"/>
    </location>
</feature>
<gene>
    <name evidence="2" type="ORF">CEXT_479211</name>
</gene>
<evidence type="ECO:0000256" key="1">
    <source>
        <dbReference type="SAM" id="MobiDB-lite"/>
    </source>
</evidence>
<keyword evidence="3" id="KW-1185">Reference proteome</keyword>
<sequence>MDTSYHCVISLKLPNCFHSFCCELMPGENSVLLIEETPHRMSPQRQNGHRESNLIGRVTSSNPMRYSPTLLSLQTVTQN</sequence>
<dbReference type="AlphaFoldDB" id="A0AAV4QUH1"/>
<evidence type="ECO:0000313" key="2">
    <source>
        <dbReference type="EMBL" id="GIY11328.1"/>
    </source>
</evidence>
<organism evidence="2 3">
    <name type="scientific">Caerostris extrusa</name>
    <name type="common">Bark spider</name>
    <name type="synonym">Caerostris bankana</name>
    <dbReference type="NCBI Taxonomy" id="172846"/>
    <lineage>
        <taxon>Eukaryota</taxon>
        <taxon>Metazoa</taxon>
        <taxon>Ecdysozoa</taxon>
        <taxon>Arthropoda</taxon>
        <taxon>Chelicerata</taxon>
        <taxon>Arachnida</taxon>
        <taxon>Araneae</taxon>
        <taxon>Araneomorphae</taxon>
        <taxon>Entelegynae</taxon>
        <taxon>Araneoidea</taxon>
        <taxon>Araneidae</taxon>
        <taxon>Caerostris</taxon>
    </lineage>
</organism>
<protein>
    <submittedName>
        <fullName evidence="2">Uncharacterized protein</fullName>
    </submittedName>
</protein>
<accession>A0AAV4QUH1</accession>
<comment type="caution">
    <text evidence="2">The sequence shown here is derived from an EMBL/GenBank/DDBJ whole genome shotgun (WGS) entry which is preliminary data.</text>
</comment>
<dbReference type="Proteomes" id="UP001054945">
    <property type="component" value="Unassembled WGS sequence"/>
</dbReference>